<dbReference type="Proteomes" id="UP000184031">
    <property type="component" value="Unassembled WGS sequence"/>
</dbReference>
<dbReference type="PANTHER" id="PTHR31793">
    <property type="entry name" value="4-HYDROXYBENZOYL-COA THIOESTERASE FAMILY MEMBER"/>
    <property type="match status" value="1"/>
</dbReference>
<comment type="caution">
    <text evidence="4">The sequence shown here is derived from an EMBL/GenBank/DDBJ whole genome shotgun (WGS) entry which is preliminary data.</text>
</comment>
<dbReference type="Gene3D" id="3.10.129.10">
    <property type="entry name" value="Hotdog Thioesterase"/>
    <property type="match status" value="1"/>
</dbReference>
<gene>
    <name evidence="3" type="ORF">SAMN04487891_101327</name>
    <name evidence="4" type="ORF">SAMN05216293_0331</name>
</gene>
<dbReference type="EMBL" id="FRAT01000001">
    <property type="protein sequence ID" value="SHK11751.1"/>
    <property type="molecule type" value="Genomic_DNA"/>
</dbReference>
<dbReference type="AlphaFoldDB" id="A0A1M6PUZ0"/>
<dbReference type="Pfam" id="PF13279">
    <property type="entry name" value="4HBT_2"/>
    <property type="match status" value="1"/>
</dbReference>
<dbReference type="STRING" id="1055723.SAMN05216293_0331"/>
<dbReference type="OrthoDB" id="760345at2"/>
<dbReference type="InterPro" id="IPR029069">
    <property type="entry name" value="HotDog_dom_sf"/>
</dbReference>
<organism evidence="4 5">
    <name type="scientific">Flagellimonas taeanensis</name>
    <dbReference type="NCBI Taxonomy" id="1005926"/>
    <lineage>
        <taxon>Bacteria</taxon>
        <taxon>Pseudomonadati</taxon>
        <taxon>Bacteroidota</taxon>
        <taxon>Flavobacteriia</taxon>
        <taxon>Flavobacteriales</taxon>
        <taxon>Flavobacteriaceae</taxon>
        <taxon>Flagellimonas</taxon>
    </lineage>
</organism>
<dbReference type="RefSeq" id="WP_072876167.1">
    <property type="nucleotide sequence ID" value="NZ_FOKU01000001.1"/>
</dbReference>
<protein>
    <submittedName>
        <fullName evidence="4">Acyl-CoA thioester hydrolase</fullName>
    </submittedName>
</protein>
<sequence>MFFKEFEIRWSDLDANRHMANSAYINFMSHTRMAYLGQLGFNQTSMAIHNIGPVVFYEHVYYFKEAFPGRPVKVSLEFVGMSEDGMFFEFRHNFYDIKGKNFARCEMMGAWIDLKERKLIGLPTEFLEAFQAMEQSKDFKTLTKEDTRKFVQVPKDLEG</sequence>
<evidence type="ECO:0000313" key="4">
    <source>
        <dbReference type="EMBL" id="SHK11751.1"/>
    </source>
</evidence>
<reference evidence="4 5" key="1">
    <citation type="submission" date="2016-11" db="EMBL/GenBank/DDBJ databases">
        <authorList>
            <person name="Varghese N."/>
            <person name="Submissions S."/>
        </authorList>
    </citation>
    <scope>NUCLEOTIDE SEQUENCE [LARGE SCALE GENOMIC DNA]</scope>
    <source>
        <strain evidence="4 5">CGMCC 1.12174</strain>
        <strain evidence="3 6">DSM 26351</strain>
    </source>
</reference>
<dbReference type="PANTHER" id="PTHR31793:SF27">
    <property type="entry name" value="NOVEL THIOESTERASE SUPERFAMILY DOMAIN AND SAPOSIN A-TYPE DOMAIN CONTAINING PROTEIN (0610012H03RIK)"/>
    <property type="match status" value="1"/>
</dbReference>
<dbReference type="SUPFAM" id="SSF54637">
    <property type="entry name" value="Thioesterase/thiol ester dehydrase-isomerase"/>
    <property type="match status" value="1"/>
</dbReference>
<keyword evidence="2 4" id="KW-0378">Hydrolase</keyword>
<evidence type="ECO:0000313" key="3">
    <source>
        <dbReference type="EMBL" id="SFB67997.1"/>
    </source>
</evidence>
<keyword evidence="6" id="KW-1185">Reference proteome</keyword>
<dbReference type="GO" id="GO:0047617">
    <property type="term" value="F:fatty acyl-CoA hydrolase activity"/>
    <property type="evidence" value="ECO:0007669"/>
    <property type="project" value="TreeGrafter"/>
</dbReference>
<comment type="similarity">
    <text evidence="1">Belongs to the 4-hydroxybenzoyl-CoA thioesterase family.</text>
</comment>
<accession>A0A3A1NVN5</accession>
<proteinExistence type="inferred from homology"/>
<accession>A0A1M6PUZ0</accession>
<dbReference type="InterPro" id="IPR050563">
    <property type="entry name" value="4-hydroxybenzoyl-CoA_TE"/>
</dbReference>
<evidence type="ECO:0000256" key="2">
    <source>
        <dbReference type="ARBA" id="ARBA00022801"/>
    </source>
</evidence>
<name>A0A1M6PUZ0_9FLAO</name>
<evidence type="ECO:0000313" key="6">
    <source>
        <dbReference type="Proteomes" id="UP000198940"/>
    </source>
</evidence>
<dbReference type="EMBL" id="FOKU01000001">
    <property type="protein sequence ID" value="SFB67997.1"/>
    <property type="molecule type" value="Genomic_DNA"/>
</dbReference>
<dbReference type="Proteomes" id="UP000198940">
    <property type="component" value="Unassembled WGS sequence"/>
</dbReference>
<dbReference type="CDD" id="cd00586">
    <property type="entry name" value="4HBT"/>
    <property type="match status" value="1"/>
</dbReference>
<evidence type="ECO:0000256" key="1">
    <source>
        <dbReference type="ARBA" id="ARBA00005953"/>
    </source>
</evidence>
<evidence type="ECO:0000313" key="5">
    <source>
        <dbReference type="Proteomes" id="UP000184031"/>
    </source>
</evidence>